<dbReference type="Pfam" id="PF10502">
    <property type="entry name" value="Peptidase_S26"/>
    <property type="match status" value="1"/>
</dbReference>
<comment type="subcellular location">
    <subcellularLocation>
        <location evidence="8">Membrane</location>
        <topology evidence="8">Single-pass type II membrane protein</topology>
    </subcellularLocation>
</comment>
<evidence type="ECO:0000259" key="9">
    <source>
        <dbReference type="Pfam" id="PF10502"/>
    </source>
</evidence>
<evidence type="ECO:0000256" key="2">
    <source>
        <dbReference type="ARBA" id="ARBA00009370"/>
    </source>
</evidence>
<keyword evidence="7" id="KW-0472">Membrane</keyword>
<dbReference type="PROSITE" id="PS00760">
    <property type="entry name" value="SPASE_I_2"/>
    <property type="match status" value="1"/>
</dbReference>
<dbReference type="EMBL" id="PEXV01000126">
    <property type="protein sequence ID" value="PIS41307.1"/>
    <property type="molecule type" value="Genomic_DNA"/>
</dbReference>
<dbReference type="PANTHER" id="PTHR43390:SF1">
    <property type="entry name" value="CHLOROPLAST PROCESSING PEPTIDASE"/>
    <property type="match status" value="1"/>
</dbReference>
<dbReference type="InterPro" id="IPR019756">
    <property type="entry name" value="Pept_S26A_signal_pept_1_Ser-AS"/>
</dbReference>
<dbReference type="PANTHER" id="PTHR43390">
    <property type="entry name" value="SIGNAL PEPTIDASE I"/>
    <property type="match status" value="1"/>
</dbReference>
<evidence type="ECO:0000256" key="8">
    <source>
        <dbReference type="RuleBase" id="RU362042"/>
    </source>
</evidence>
<keyword evidence="7" id="KW-0812">Transmembrane</keyword>
<evidence type="ECO:0000256" key="7">
    <source>
        <dbReference type="RuleBase" id="RU003993"/>
    </source>
</evidence>
<feature type="active site" evidence="6">
    <location>
        <position position="106"/>
    </location>
</feature>
<organism evidence="10 11">
    <name type="scientific">Candidatus Kerfeldbacteria bacterium CG08_land_8_20_14_0_20_42_7</name>
    <dbReference type="NCBI Taxonomy" id="2014245"/>
    <lineage>
        <taxon>Bacteria</taxon>
        <taxon>Candidatus Kerfeldiibacteriota</taxon>
    </lineage>
</organism>
<keyword evidence="5 7" id="KW-0378">Hydrolase</keyword>
<dbReference type="PRINTS" id="PR00727">
    <property type="entry name" value="LEADERPTASE"/>
</dbReference>
<dbReference type="GO" id="GO:0016020">
    <property type="term" value="C:membrane"/>
    <property type="evidence" value="ECO:0007669"/>
    <property type="project" value="UniProtKB-SubCell"/>
</dbReference>
<dbReference type="PROSITE" id="PS00761">
    <property type="entry name" value="SPASE_I_3"/>
    <property type="match status" value="1"/>
</dbReference>
<protein>
    <recommendedName>
        <fullName evidence="3 7">Signal peptidase I</fullName>
        <ecNumber evidence="3 7">3.4.21.89</ecNumber>
    </recommendedName>
</protein>
<dbReference type="AlphaFoldDB" id="A0A2H0YS46"/>
<dbReference type="CDD" id="cd06530">
    <property type="entry name" value="S26_SPase_I"/>
    <property type="match status" value="1"/>
</dbReference>
<evidence type="ECO:0000256" key="1">
    <source>
        <dbReference type="ARBA" id="ARBA00000677"/>
    </source>
</evidence>
<gene>
    <name evidence="10" type="primary">lepB</name>
    <name evidence="10" type="ORF">COT25_03830</name>
</gene>
<dbReference type="GO" id="GO:0006465">
    <property type="term" value="P:signal peptide processing"/>
    <property type="evidence" value="ECO:0007669"/>
    <property type="project" value="InterPro"/>
</dbReference>
<evidence type="ECO:0000313" key="10">
    <source>
        <dbReference type="EMBL" id="PIS41307.1"/>
    </source>
</evidence>
<proteinExistence type="inferred from homology"/>
<comment type="caution">
    <text evidence="10">The sequence shown here is derived from an EMBL/GenBank/DDBJ whole genome shotgun (WGS) entry which is preliminary data.</text>
</comment>
<dbReference type="SUPFAM" id="SSF51306">
    <property type="entry name" value="LexA/Signal peptidase"/>
    <property type="match status" value="1"/>
</dbReference>
<dbReference type="InterPro" id="IPR036286">
    <property type="entry name" value="LexA/Signal_pep-like_sf"/>
</dbReference>
<dbReference type="InterPro" id="IPR019533">
    <property type="entry name" value="Peptidase_S26"/>
</dbReference>
<dbReference type="NCBIfam" id="TIGR02227">
    <property type="entry name" value="sigpep_I_bact"/>
    <property type="match status" value="1"/>
</dbReference>
<keyword evidence="7" id="KW-1133">Transmembrane helix</keyword>
<evidence type="ECO:0000256" key="3">
    <source>
        <dbReference type="ARBA" id="ARBA00013208"/>
    </source>
</evidence>
<comment type="catalytic activity">
    <reaction evidence="1 7">
        <text>Cleavage of hydrophobic, N-terminal signal or leader sequences from secreted and periplasmic proteins.</text>
        <dbReference type="EC" id="3.4.21.89"/>
    </reaction>
</comment>
<keyword evidence="4 7" id="KW-0645">Protease</keyword>
<evidence type="ECO:0000256" key="4">
    <source>
        <dbReference type="ARBA" id="ARBA00022670"/>
    </source>
</evidence>
<evidence type="ECO:0000313" key="11">
    <source>
        <dbReference type="Proteomes" id="UP000228711"/>
    </source>
</evidence>
<dbReference type="InterPro" id="IPR019757">
    <property type="entry name" value="Pept_S26A_signal_pept_1_Lys-AS"/>
</dbReference>
<dbReference type="GO" id="GO:0004252">
    <property type="term" value="F:serine-type endopeptidase activity"/>
    <property type="evidence" value="ECO:0007669"/>
    <property type="project" value="InterPro"/>
</dbReference>
<feature type="domain" description="Peptidase S26" evidence="9">
    <location>
        <begin position="34"/>
        <end position="199"/>
    </location>
</feature>
<sequence>MEENKKEQRNGSRGQVPERMWPEWLKSSVGFFFETLKIIVISLVIILPIRFFLVQPFYVLGASMEPTFHDYQYLLIDEISYRLSEPQRGDIVVLHYPEDPRQFFIKRVIGLPGETVSLENGNVIITPATPESPIVLHEAYLDFGVVTDCLRQYSCTLPMTLGSDQYFVMGDNRSASFDSRYFGPLEKNGIVGKAWLRVWPFNTFRHFQSQSYPTQ</sequence>
<comment type="similarity">
    <text evidence="2 8">Belongs to the peptidase S26 family.</text>
</comment>
<dbReference type="EC" id="3.4.21.89" evidence="3 7"/>
<dbReference type="Proteomes" id="UP000228711">
    <property type="component" value="Unassembled WGS sequence"/>
</dbReference>
<evidence type="ECO:0000256" key="6">
    <source>
        <dbReference type="PIRSR" id="PIRSR600223-1"/>
    </source>
</evidence>
<name>A0A2H0YS46_9BACT</name>
<reference evidence="11" key="1">
    <citation type="submission" date="2017-09" db="EMBL/GenBank/DDBJ databases">
        <title>Depth-based differentiation of microbial function through sediment-hosted aquifers and enrichment of novel symbionts in the deep terrestrial subsurface.</title>
        <authorList>
            <person name="Probst A.J."/>
            <person name="Ladd B."/>
            <person name="Jarett J.K."/>
            <person name="Geller-Mcgrath D.E."/>
            <person name="Sieber C.M.K."/>
            <person name="Emerson J.B."/>
            <person name="Anantharaman K."/>
            <person name="Thomas B.C."/>
            <person name="Malmstrom R."/>
            <person name="Stieglmeier M."/>
            <person name="Klingl A."/>
            <person name="Woyke T."/>
            <person name="Ryan C.M."/>
            <person name="Banfield J.F."/>
        </authorList>
    </citation>
    <scope>NUCLEOTIDE SEQUENCE [LARGE SCALE GENOMIC DNA]</scope>
</reference>
<feature type="active site" evidence="6">
    <location>
        <position position="63"/>
    </location>
</feature>
<dbReference type="Gene3D" id="2.10.109.10">
    <property type="entry name" value="Umud Fragment, subunit A"/>
    <property type="match status" value="1"/>
</dbReference>
<evidence type="ECO:0000256" key="5">
    <source>
        <dbReference type="ARBA" id="ARBA00022801"/>
    </source>
</evidence>
<accession>A0A2H0YS46</accession>
<dbReference type="InterPro" id="IPR000223">
    <property type="entry name" value="Pept_S26A_signal_pept_1"/>
</dbReference>
<dbReference type="GO" id="GO:0009003">
    <property type="term" value="F:signal peptidase activity"/>
    <property type="evidence" value="ECO:0007669"/>
    <property type="project" value="UniProtKB-EC"/>
</dbReference>
<dbReference type="InterPro" id="IPR019758">
    <property type="entry name" value="Pept_S26A_signal_pept_1_CS"/>
</dbReference>
<dbReference type="PROSITE" id="PS00501">
    <property type="entry name" value="SPASE_I_1"/>
    <property type="match status" value="1"/>
</dbReference>
<feature type="transmembrane region" description="Helical" evidence="7">
    <location>
        <begin position="29"/>
        <end position="53"/>
    </location>
</feature>